<comment type="caution">
    <text evidence="1">The sequence shown here is derived from an EMBL/GenBank/DDBJ whole genome shotgun (WGS) entry which is preliminary data.</text>
</comment>
<accession>A0AAV3XGX4</accession>
<evidence type="ECO:0008006" key="3">
    <source>
        <dbReference type="Google" id="ProtNLM"/>
    </source>
</evidence>
<proteinExistence type="predicted"/>
<dbReference type="EMBL" id="BLAY01000151">
    <property type="protein sequence ID" value="GET42167.1"/>
    <property type="molecule type" value="Genomic_DNA"/>
</dbReference>
<evidence type="ECO:0000313" key="2">
    <source>
        <dbReference type="Proteomes" id="UP001050975"/>
    </source>
</evidence>
<dbReference type="RefSeq" id="WP_226589302.1">
    <property type="nucleotide sequence ID" value="NZ_BLAY01000151.1"/>
</dbReference>
<evidence type="ECO:0000313" key="1">
    <source>
        <dbReference type="EMBL" id="GET42167.1"/>
    </source>
</evidence>
<keyword evidence="2" id="KW-1185">Reference proteome</keyword>
<gene>
    <name evidence="1" type="ORF">MiSe_69810</name>
</gene>
<dbReference type="Pfam" id="PF08872">
    <property type="entry name" value="KGK"/>
    <property type="match status" value="1"/>
</dbReference>
<organism evidence="1 2">
    <name type="scientific">Microseira wollei NIES-4236</name>
    <dbReference type="NCBI Taxonomy" id="2530354"/>
    <lineage>
        <taxon>Bacteria</taxon>
        <taxon>Bacillati</taxon>
        <taxon>Cyanobacteriota</taxon>
        <taxon>Cyanophyceae</taxon>
        <taxon>Oscillatoriophycideae</taxon>
        <taxon>Aerosakkonematales</taxon>
        <taxon>Aerosakkonemataceae</taxon>
        <taxon>Microseira</taxon>
    </lineage>
</organism>
<dbReference type="InterPro" id="IPR014971">
    <property type="entry name" value="KGK"/>
</dbReference>
<reference evidence="1" key="1">
    <citation type="submission" date="2019-10" db="EMBL/GenBank/DDBJ databases">
        <title>Draft genome sequece of Microseira wollei NIES-4236.</title>
        <authorList>
            <person name="Yamaguchi H."/>
            <person name="Suzuki S."/>
            <person name="Kawachi M."/>
        </authorList>
    </citation>
    <scope>NUCLEOTIDE SEQUENCE</scope>
    <source>
        <strain evidence="1">NIES-4236</strain>
    </source>
</reference>
<sequence length="138" mass="15749">MELNSYWQKCNGNDVLSVGNHMIKFGEFKHVLEKSLSPSEPRHSKVTTAINEHFKSPFHNIDYAGNVIAPNGLHCEILRIGSKGWQKGRIRVKVTLEFIPDEPEVEETPAINNLEIEPPESPDDLRQLINQNNHKINE</sequence>
<dbReference type="AlphaFoldDB" id="A0AAV3XGX4"/>
<name>A0AAV3XGX4_9CYAN</name>
<dbReference type="Proteomes" id="UP001050975">
    <property type="component" value="Unassembled WGS sequence"/>
</dbReference>
<protein>
    <recommendedName>
        <fullName evidence="3">KGK family protein</fullName>
    </recommendedName>
</protein>